<keyword evidence="2" id="KW-1185">Reference proteome</keyword>
<dbReference type="EMBL" id="JANBUK010000552">
    <property type="protein sequence ID" value="KAJ2789535.1"/>
    <property type="molecule type" value="Genomic_DNA"/>
</dbReference>
<accession>A0ACC1KGF7</accession>
<gene>
    <name evidence="1" type="ORF">GGI18_002348</name>
</gene>
<reference evidence="1" key="1">
    <citation type="submission" date="2022-07" db="EMBL/GenBank/DDBJ databases">
        <title>Phylogenomic reconstructions and comparative analyses of Kickxellomycotina fungi.</title>
        <authorList>
            <person name="Reynolds N.K."/>
            <person name="Stajich J.E."/>
            <person name="Barry K."/>
            <person name="Grigoriev I.V."/>
            <person name="Crous P."/>
            <person name="Smith M.E."/>
        </authorList>
    </citation>
    <scope>NUCLEOTIDE SEQUENCE</scope>
    <source>
        <strain evidence="1">BCRC 34191</strain>
    </source>
</reference>
<protein>
    <submittedName>
        <fullName evidence="1">Uncharacterized protein</fullName>
    </submittedName>
</protein>
<proteinExistence type="predicted"/>
<evidence type="ECO:0000313" key="1">
    <source>
        <dbReference type="EMBL" id="KAJ2789535.1"/>
    </source>
</evidence>
<organism evidence="1 2">
    <name type="scientific">Coemansia linderi</name>
    <dbReference type="NCBI Taxonomy" id="2663919"/>
    <lineage>
        <taxon>Eukaryota</taxon>
        <taxon>Fungi</taxon>
        <taxon>Fungi incertae sedis</taxon>
        <taxon>Zoopagomycota</taxon>
        <taxon>Kickxellomycotina</taxon>
        <taxon>Kickxellomycetes</taxon>
        <taxon>Kickxellales</taxon>
        <taxon>Kickxellaceae</taxon>
        <taxon>Coemansia</taxon>
    </lineage>
</organism>
<comment type="caution">
    <text evidence="1">The sequence shown here is derived from an EMBL/GenBank/DDBJ whole genome shotgun (WGS) entry which is preliminary data.</text>
</comment>
<dbReference type="Proteomes" id="UP001140066">
    <property type="component" value="Unassembled WGS sequence"/>
</dbReference>
<evidence type="ECO:0000313" key="2">
    <source>
        <dbReference type="Proteomes" id="UP001140066"/>
    </source>
</evidence>
<sequence length="327" mass="35389">MTTGADNLLAATEAVADEVVAMHSTEPKETSSGVKAPDLVSTVAEEKHATDIGASEAIVVSVVEVADETPDVANKQPDAEVEDEAESAKVVEVVVVDDGISEAEPETMPIETVDVAEEVVIEVLAPVVPAEAAEAVVVSEEAQKLEPEPETPVVSADTDAGDVAEPEPVDVAIQSKSVVVDAAKSNDTSQGGQPDSDAEQPIPDSAKRSVEDDPPHQKDDKEEEEVPYERPRVQVYGSTVSGNRVYKRQAKELFTMLEAQEVDFEFICIAADEQAKKYLRRKALGNMTIPQVYVDGELRGFYDDAFKANEADELYEWLRLDEEPDDY</sequence>
<name>A0ACC1KGF7_9FUNG</name>